<dbReference type="OrthoDB" id="2150604at2759"/>
<keyword evidence="1" id="KW-1133">Transmembrane helix</keyword>
<dbReference type="AlphaFoldDB" id="A0A6A6CY88"/>
<keyword evidence="1" id="KW-0812">Transmembrane</keyword>
<reference evidence="2" key="1">
    <citation type="journal article" date="2020" name="Stud. Mycol.">
        <title>101 Dothideomycetes genomes: a test case for predicting lifestyles and emergence of pathogens.</title>
        <authorList>
            <person name="Haridas S."/>
            <person name="Albert R."/>
            <person name="Binder M."/>
            <person name="Bloem J."/>
            <person name="Labutti K."/>
            <person name="Salamov A."/>
            <person name="Andreopoulos B."/>
            <person name="Baker S."/>
            <person name="Barry K."/>
            <person name="Bills G."/>
            <person name="Bluhm B."/>
            <person name="Cannon C."/>
            <person name="Castanera R."/>
            <person name="Culley D."/>
            <person name="Daum C."/>
            <person name="Ezra D."/>
            <person name="Gonzalez J."/>
            <person name="Henrissat B."/>
            <person name="Kuo A."/>
            <person name="Liang C."/>
            <person name="Lipzen A."/>
            <person name="Lutzoni F."/>
            <person name="Magnuson J."/>
            <person name="Mondo S."/>
            <person name="Nolan M."/>
            <person name="Ohm R."/>
            <person name="Pangilinan J."/>
            <person name="Park H.-J."/>
            <person name="Ramirez L."/>
            <person name="Alfaro M."/>
            <person name="Sun H."/>
            <person name="Tritt A."/>
            <person name="Yoshinaga Y."/>
            <person name="Zwiers L.-H."/>
            <person name="Turgeon B."/>
            <person name="Goodwin S."/>
            <person name="Spatafora J."/>
            <person name="Crous P."/>
            <person name="Grigoriev I."/>
        </authorList>
    </citation>
    <scope>NUCLEOTIDE SEQUENCE</scope>
    <source>
        <strain evidence="2">ATCC 36951</strain>
    </source>
</reference>
<feature type="transmembrane region" description="Helical" evidence="1">
    <location>
        <begin position="119"/>
        <end position="140"/>
    </location>
</feature>
<evidence type="ECO:0000313" key="3">
    <source>
        <dbReference type="Proteomes" id="UP000799537"/>
    </source>
</evidence>
<feature type="transmembrane region" description="Helical" evidence="1">
    <location>
        <begin position="152"/>
        <end position="176"/>
    </location>
</feature>
<protein>
    <submittedName>
        <fullName evidence="2">Uncharacterized protein</fullName>
    </submittedName>
</protein>
<dbReference type="EMBL" id="ML993582">
    <property type="protein sequence ID" value="KAF2171683.1"/>
    <property type="molecule type" value="Genomic_DNA"/>
</dbReference>
<dbReference type="RefSeq" id="XP_033672572.1">
    <property type="nucleotide sequence ID" value="XM_033804275.1"/>
</dbReference>
<gene>
    <name evidence="2" type="ORF">M409DRAFT_17920</name>
</gene>
<evidence type="ECO:0000313" key="2">
    <source>
        <dbReference type="EMBL" id="KAF2171683.1"/>
    </source>
</evidence>
<organism evidence="2 3">
    <name type="scientific">Zasmidium cellare ATCC 36951</name>
    <dbReference type="NCBI Taxonomy" id="1080233"/>
    <lineage>
        <taxon>Eukaryota</taxon>
        <taxon>Fungi</taxon>
        <taxon>Dikarya</taxon>
        <taxon>Ascomycota</taxon>
        <taxon>Pezizomycotina</taxon>
        <taxon>Dothideomycetes</taxon>
        <taxon>Dothideomycetidae</taxon>
        <taxon>Mycosphaerellales</taxon>
        <taxon>Mycosphaerellaceae</taxon>
        <taxon>Zasmidium</taxon>
    </lineage>
</organism>
<keyword evidence="1" id="KW-0472">Membrane</keyword>
<proteinExistence type="predicted"/>
<dbReference type="GeneID" id="54557547"/>
<keyword evidence="3" id="KW-1185">Reference proteome</keyword>
<sequence length="194" mass="21086">MSRILALPFQAWASTSSMMRSVVEASNADDTARRGDKWRTQKQEELGYVGITSALIAGTVSASFSWSNVERAPTHNTLQKIAFLGNGPSRLRQLLQRVISKSESPSADPIQHFIWQTPIMLLNIGIFLYVVGLLGLVFSQPLIGDSGSQSGVAVKVVFAVAAAFTIGCYLVAWLGVSRKLQSFETEVQPTNGRV</sequence>
<evidence type="ECO:0000256" key="1">
    <source>
        <dbReference type="SAM" id="Phobius"/>
    </source>
</evidence>
<dbReference type="Proteomes" id="UP000799537">
    <property type="component" value="Unassembled WGS sequence"/>
</dbReference>
<accession>A0A6A6CY88</accession>
<name>A0A6A6CY88_ZASCE</name>